<dbReference type="Pfam" id="PF13516">
    <property type="entry name" value="LRR_6"/>
    <property type="match status" value="3"/>
</dbReference>
<dbReference type="GO" id="GO:0005829">
    <property type="term" value="C:cytosol"/>
    <property type="evidence" value="ECO:0007669"/>
    <property type="project" value="TreeGrafter"/>
</dbReference>
<dbReference type="PANTHER" id="PTHR24113:SF12">
    <property type="entry name" value="RAN GTPASE-ACTIVATING PROTEIN 1"/>
    <property type="match status" value="1"/>
</dbReference>
<dbReference type="SMART" id="SM00368">
    <property type="entry name" value="LRR_RI"/>
    <property type="match status" value="6"/>
</dbReference>
<organism evidence="4">
    <name type="scientific">Noctiluca scintillans</name>
    <name type="common">Sea sparkle</name>
    <name type="synonym">Red tide dinoflagellate</name>
    <dbReference type="NCBI Taxonomy" id="2966"/>
    <lineage>
        <taxon>Eukaryota</taxon>
        <taxon>Sar</taxon>
        <taxon>Alveolata</taxon>
        <taxon>Dinophyceae</taxon>
        <taxon>Noctilucales</taxon>
        <taxon>Noctilucaceae</taxon>
        <taxon>Noctiluca</taxon>
    </lineage>
</organism>
<proteinExistence type="predicted"/>
<reference evidence="4" key="1">
    <citation type="submission" date="2021-01" db="EMBL/GenBank/DDBJ databases">
        <authorList>
            <person name="Corre E."/>
            <person name="Pelletier E."/>
            <person name="Niang G."/>
            <person name="Scheremetjew M."/>
            <person name="Finn R."/>
            <person name="Kale V."/>
            <person name="Holt S."/>
            <person name="Cochrane G."/>
            <person name="Meng A."/>
            <person name="Brown T."/>
            <person name="Cohen L."/>
        </authorList>
    </citation>
    <scope>NUCLEOTIDE SEQUENCE</scope>
</reference>
<keyword evidence="3" id="KW-0677">Repeat</keyword>
<dbReference type="GO" id="GO:0048471">
    <property type="term" value="C:perinuclear region of cytoplasm"/>
    <property type="evidence" value="ECO:0007669"/>
    <property type="project" value="TreeGrafter"/>
</dbReference>
<accession>A0A7S1F6A1</accession>
<keyword evidence="1" id="KW-0343">GTPase activation</keyword>
<evidence type="ECO:0000256" key="2">
    <source>
        <dbReference type="ARBA" id="ARBA00022614"/>
    </source>
</evidence>
<keyword evidence="2" id="KW-0433">Leucine-rich repeat</keyword>
<dbReference type="AlphaFoldDB" id="A0A7S1F6A1"/>
<dbReference type="GO" id="GO:0005096">
    <property type="term" value="F:GTPase activator activity"/>
    <property type="evidence" value="ECO:0007669"/>
    <property type="project" value="UniProtKB-KW"/>
</dbReference>
<evidence type="ECO:0000256" key="3">
    <source>
        <dbReference type="ARBA" id="ARBA00022737"/>
    </source>
</evidence>
<dbReference type="EMBL" id="HBFQ01028928">
    <property type="protein sequence ID" value="CAD8846004.1"/>
    <property type="molecule type" value="Transcribed_RNA"/>
</dbReference>
<evidence type="ECO:0000313" key="4">
    <source>
        <dbReference type="EMBL" id="CAD8846004.1"/>
    </source>
</evidence>
<sequence length="477" mass="52255">MEKYTTVEGLLSTFGSIAPVRGSYLLNETRLKCRQELPKHAVWTREELEPEQGRCVLFVALSYRWLSKEHSDPDGFHLNIVQHMMRRMMEEDDGDATMDFAMFIDFSSLFQGERTQEQNDLFQKGLRESNVWYASTQAMSWLQRRLPHGFSGAAYEDSGWCFCEAAISSAIKSSFYRCDLSQDAGEDALGLNFRDVTTGRMVPLTPERMGQILDNDKNFTNKKEDGPKVKRIYQEFFAATASETTSLDFERSGWHATHVGDLVEILPWFSNLQMLSLTENPIGVAGAQVLASALKTNSTITSLGLSDCGVGDGGAHALAEALKVNHTIKSLDLDKNSIAVEGTHALTDALKDRPTMEELHLGLNRVGDEGARAIADVLKSNNGTYSTMFNLELWQNGIGDGGALALAAALKGNDTISVDLNLLGNDIGEAGALGFADAVPVAGRVVVRLGTVLHVSSEGRRVLGACRHITCDLRPAE</sequence>
<dbReference type="SUPFAM" id="SSF52047">
    <property type="entry name" value="RNI-like"/>
    <property type="match status" value="1"/>
</dbReference>
<dbReference type="GO" id="GO:0005634">
    <property type="term" value="C:nucleus"/>
    <property type="evidence" value="ECO:0007669"/>
    <property type="project" value="TreeGrafter"/>
</dbReference>
<protein>
    <submittedName>
        <fullName evidence="4">Uncharacterized protein</fullName>
    </submittedName>
</protein>
<dbReference type="GO" id="GO:0031267">
    <property type="term" value="F:small GTPase binding"/>
    <property type="evidence" value="ECO:0007669"/>
    <property type="project" value="TreeGrafter"/>
</dbReference>
<dbReference type="PANTHER" id="PTHR24113">
    <property type="entry name" value="RAN GTPASE-ACTIVATING PROTEIN 1"/>
    <property type="match status" value="1"/>
</dbReference>
<evidence type="ECO:0000256" key="1">
    <source>
        <dbReference type="ARBA" id="ARBA00022468"/>
    </source>
</evidence>
<dbReference type="InterPro" id="IPR001611">
    <property type="entry name" value="Leu-rich_rpt"/>
</dbReference>
<dbReference type="InterPro" id="IPR027038">
    <property type="entry name" value="RanGap"/>
</dbReference>
<dbReference type="GO" id="GO:0006913">
    <property type="term" value="P:nucleocytoplasmic transport"/>
    <property type="evidence" value="ECO:0007669"/>
    <property type="project" value="TreeGrafter"/>
</dbReference>
<dbReference type="Gene3D" id="3.80.10.10">
    <property type="entry name" value="Ribonuclease Inhibitor"/>
    <property type="match status" value="2"/>
</dbReference>
<name>A0A7S1F6A1_NOCSC</name>
<gene>
    <name evidence="4" type="ORF">NSCI0253_LOCUS20354</name>
</gene>
<dbReference type="InterPro" id="IPR032675">
    <property type="entry name" value="LRR_dom_sf"/>
</dbReference>